<sequence length="328" mass="37503">MLLPKDIELGFSFSGYDQNPRLRVMVFDPRGGSYPRGTFFCDDGFFHADADLAFTVVRCSGWRSIDADVPFSEFAWASPAQVRVLGALLFCQTFDGAWIRLYPVAGPELVLSMHQPDLSDRATVSLIKERLLLSAREQRRMPMPSGPHVSASVLREPYHLLDQDIEMDRFAPSYRRIDPANFVLMRGLQALVKSDMLGRHQEFGEESVIAAFIALDASFSLVQRKLKLEGLTNPSAHDAARWLHRNLYEPFGHDPPGDLENYFDDFYSSRISTLHPGNRFGDFPFSPTMWDDAIHLRSQLRQVFSFLVHGMHFKDFEDAVDDYHKRHV</sequence>
<reference evidence="1" key="1">
    <citation type="submission" date="2022-06" db="EMBL/GenBank/DDBJ databases">
        <title>Dynamics of rice microbiomes reveals core vertical transmitted seed endophytes.</title>
        <authorList>
            <person name="Liao K."/>
            <person name="Zhang X."/>
        </authorList>
    </citation>
    <scope>NUCLEOTIDE SEQUENCE</scope>
    <source>
        <strain evidence="1">JR3-14</strain>
    </source>
</reference>
<dbReference type="RefSeq" id="WP_267092237.1">
    <property type="nucleotide sequence ID" value="NZ_CP099534.1"/>
</dbReference>
<evidence type="ECO:0000313" key="1">
    <source>
        <dbReference type="EMBL" id="UYK86995.1"/>
    </source>
</evidence>
<protein>
    <recommendedName>
        <fullName evidence="3">ApeA N-terminal domain-containing protein</fullName>
    </recommendedName>
</protein>
<evidence type="ECO:0008006" key="3">
    <source>
        <dbReference type="Google" id="ProtNLM"/>
    </source>
</evidence>
<organism evidence="1 2">
    <name type="scientific">Xanthomonas sacchari</name>
    <dbReference type="NCBI Taxonomy" id="56458"/>
    <lineage>
        <taxon>Bacteria</taxon>
        <taxon>Pseudomonadati</taxon>
        <taxon>Pseudomonadota</taxon>
        <taxon>Gammaproteobacteria</taxon>
        <taxon>Lysobacterales</taxon>
        <taxon>Lysobacteraceae</taxon>
        <taxon>Xanthomonas</taxon>
    </lineage>
</organism>
<evidence type="ECO:0000313" key="2">
    <source>
        <dbReference type="Proteomes" id="UP001164392"/>
    </source>
</evidence>
<dbReference type="Proteomes" id="UP001164392">
    <property type="component" value="Chromosome"/>
</dbReference>
<dbReference type="AlphaFoldDB" id="A0AA46QAW8"/>
<gene>
    <name evidence="1" type="ORF">NG824_10650</name>
</gene>
<dbReference type="EMBL" id="CP099534">
    <property type="protein sequence ID" value="UYK86995.1"/>
    <property type="molecule type" value="Genomic_DNA"/>
</dbReference>
<accession>A0AA46QAW8</accession>
<name>A0AA46QAW8_9XANT</name>
<proteinExistence type="predicted"/>